<feature type="domain" description="Glycosyltransferase 2-like" evidence="1">
    <location>
        <begin position="22"/>
        <end position="179"/>
    </location>
</feature>
<dbReference type="InterPro" id="IPR001173">
    <property type="entry name" value="Glyco_trans_2-like"/>
</dbReference>
<accession>A0A2X0QUP0</accession>
<name>A0A2X0QUP0_9PROT</name>
<dbReference type="InterPro" id="IPR029044">
    <property type="entry name" value="Nucleotide-diphossugar_trans"/>
</dbReference>
<dbReference type="Gene3D" id="3.90.550.10">
    <property type="entry name" value="Spore Coat Polysaccharide Biosynthesis Protein SpsA, Chain A"/>
    <property type="match status" value="1"/>
</dbReference>
<dbReference type="SUPFAM" id="SSF53448">
    <property type="entry name" value="Nucleotide-diphospho-sugar transferases"/>
    <property type="match status" value="1"/>
</dbReference>
<dbReference type="PANTHER" id="PTHR43685">
    <property type="entry name" value="GLYCOSYLTRANSFERASE"/>
    <property type="match status" value="1"/>
</dbReference>
<dbReference type="PANTHER" id="PTHR43685:SF2">
    <property type="entry name" value="GLYCOSYLTRANSFERASE 2-LIKE DOMAIN-CONTAINING PROTEIN"/>
    <property type="match status" value="1"/>
</dbReference>
<dbReference type="EMBL" id="LS423452">
    <property type="protein sequence ID" value="SPS05839.1"/>
    <property type="molecule type" value="Genomic_DNA"/>
</dbReference>
<evidence type="ECO:0000259" key="1">
    <source>
        <dbReference type="Pfam" id="PF00535"/>
    </source>
</evidence>
<organism evidence="2">
    <name type="scientific">Candidatus Nitrotoga fabula</name>
    <dbReference type="NCBI Taxonomy" id="2182327"/>
    <lineage>
        <taxon>Bacteria</taxon>
        <taxon>Pseudomonadati</taxon>
        <taxon>Pseudomonadota</taxon>
        <taxon>Betaproteobacteria</taxon>
        <taxon>Nitrosomonadales</taxon>
        <taxon>Gallionellaceae</taxon>
        <taxon>Candidatus Nitrotoga</taxon>
    </lineage>
</organism>
<dbReference type="Pfam" id="PF00535">
    <property type="entry name" value="Glycos_transf_2"/>
    <property type="match status" value="1"/>
</dbReference>
<reference evidence="2" key="1">
    <citation type="submission" date="2018-05" db="EMBL/GenBank/DDBJ databases">
        <authorList>
            <person name="Lanie J.A."/>
            <person name="Ng W.-L."/>
            <person name="Kazmierczak K.M."/>
            <person name="Andrzejewski T.M."/>
            <person name="Davidsen T.M."/>
            <person name="Wayne K.J."/>
            <person name="Tettelin H."/>
            <person name="Glass J.I."/>
            <person name="Rusch D."/>
            <person name="Podicherti R."/>
            <person name="Tsui H.-C.T."/>
            <person name="Winkler M.E."/>
        </authorList>
    </citation>
    <scope>NUCLEOTIDE SEQUENCE</scope>
    <source>
        <strain evidence="2">KNB</strain>
    </source>
</reference>
<sequence length="306" mass="34059">MMRVSLIVTSEPDDYHHKQRDFFSSVAAQNYPYDAFEFILVDGLHRISTANDFADFRQHHTEISASLLSCSSSARSVQNNLGAAQASGELLIFLGDDFDPSPGLISSYVEYHTLNPDVNAVGIGPGLFPDPIREDFFCRWLEDSGQVFGLPMRRAMANWPSHFFYVGNASIRKEKFQSLGGFNENFLNDAGDDFEFSRRLVQSGGYSQFVYGAIATHRHTVSIEERCKSLEIAGKSSQLHENLHPGQEQPWHVMTHRNGEPVLPYSDAVLSVPPAGSSSGAQVAFYGKQLENAFRRGYFGSGEKTD</sequence>
<gene>
    <name evidence="2" type="ORF">NITFAB_1429</name>
</gene>
<dbReference type="AlphaFoldDB" id="A0A2X0QUP0"/>
<proteinExistence type="predicted"/>
<dbReference type="InterPro" id="IPR050834">
    <property type="entry name" value="Glycosyltransf_2"/>
</dbReference>
<evidence type="ECO:0000313" key="2">
    <source>
        <dbReference type="EMBL" id="SPS05839.1"/>
    </source>
</evidence>
<protein>
    <recommendedName>
        <fullName evidence="1">Glycosyltransferase 2-like domain-containing protein</fullName>
    </recommendedName>
</protein>